<evidence type="ECO:0000256" key="7">
    <source>
        <dbReference type="HAMAP-Rule" id="MF_01147"/>
    </source>
</evidence>
<evidence type="ECO:0000256" key="3">
    <source>
        <dbReference type="ARBA" id="ARBA00022679"/>
    </source>
</evidence>
<dbReference type="EMBL" id="WBVT01000007">
    <property type="protein sequence ID" value="KAB7790765.1"/>
    <property type="molecule type" value="Genomic_DNA"/>
</dbReference>
<dbReference type="GO" id="GO:0042158">
    <property type="term" value="P:lipoprotein biosynthetic process"/>
    <property type="evidence" value="ECO:0007669"/>
    <property type="project" value="UniProtKB-UniRule"/>
</dbReference>
<dbReference type="PANTHER" id="PTHR30589:SF0">
    <property type="entry name" value="PHOSPHATIDYLGLYCEROL--PROLIPOPROTEIN DIACYLGLYCERYL TRANSFERASE"/>
    <property type="match status" value="1"/>
</dbReference>
<proteinExistence type="inferred from homology"/>
<keyword evidence="9" id="KW-0449">Lipoprotein</keyword>
<evidence type="ECO:0000313" key="9">
    <source>
        <dbReference type="EMBL" id="KAB7790765.1"/>
    </source>
</evidence>
<organism evidence="9 10">
    <name type="scientific">Bifidobacterium leontopitheci</name>
    <dbReference type="NCBI Taxonomy" id="2650774"/>
    <lineage>
        <taxon>Bacteria</taxon>
        <taxon>Bacillati</taxon>
        <taxon>Actinomycetota</taxon>
        <taxon>Actinomycetes</taxon>
        <taxon>Bifidobacteriales</taxon>
        <taxon>Bifidobacteriaceae</taxon>
        <taxon>Bifidobacterium</taxon>
    </lineage>
</organism>
<evidence type="ECO:0000256" key="5">
    <source>
        <dbReference type="ARBA" id="ARBA00022989"/>
    </source>
</evidence>
<comment type="subcellular location">
    <subcellularLocation>
        <location evidence="7">Cell membrane</location>
        <topology evidence="7">Multi-pass membrane protein</topology>
    </subcellularLocation>
</comment>
<evidence type="ECO:0000256" key="1">
    <source>
        <dbReference type="ARBA" id="ARBA00007150"/>
    </source>
</evidence>
<sequence>MNLAYIPSPGFSKFTIGPVTIHMYAICILIGIVFAVWILSVRWKKDGGTFDQVLDTTLVAVPCGLVGARLYHCITTPEAYFPPTGNLINILKVWEGGMAIFGGIGVGALAAFLWCRHRRYPFALLADCIAPALMVAQAIGRLGNWFNQELYGMPTTLPWGLKLNDADAIGKTEICYDGQPCPSGTLFHPTFLYEMIWNLVGAAIIVWLGHKLVTVLKAGQQFAMYMMWYGLGRTWIESIRINYSSIVLGLRINVWTAIIVFILGCILFVVLWRLGPDTADLTGRLQAVTAEEAARLEHQGDGHASGEASDDAAGHAADVADVSGQTADGDEAKRPETGEPETAPSDNR</sequence>
<dbReference type="RefSeq" id="WP_152234038.1">
    <property type="nucleotide sequence ID" value="NZ_JBHSKZ010000001.1"/>
</dbReference>
<dbReference type="InterPro" id="IPR001640">
    <property type="entry name" value="Lgt"/>
</dbReference>
<feature type="region of interest" description="Disordered" evidence="8">
    <location>
        <begin position="296"/>
        <end position="348"/>
    </location>
</feature>
<keyword evidence="5 7" id="KW-1133">Transmembrane helix</keyword>
<evidence type="ECO:0000256" key="6">
    <source>
        <dbReference type="ARBA" id="ARBA00023136"/>
    </source>
</evidence>
<comment type="pathway">
    <text evidence="7">Protein modification; lipoprotein biosynthesis (diacylglyceryl transfer).</text>
</comment>
<dbReference type="HAMAP" id="MF_01147">
    <property type="entry name" value="Lgt"/>
    <property type="match status" value="1"/>
</dbReference>
<comment type="similarity">
    <text evidence="1 7">Belongs to the Lgt family.</text>
</comment>
<reference evidence="9 10" key="1">
    <citation type="submission" date="2019-09" db="EMBL/GenBank/DDBJ databases">
        <title>Characterization of the phylogenetic diversity of two novel species belonging to the genus Bifidobacterium: Bifidobacterium cebidarum sp. nov. and Bifidobacterium leontopitheci sp. nov.</title>
        <authorList>
            <person name="Lugli G.A."/>
            <person name="Duranti S."/>
            <person name="Milani C."/>
            <person name="Turroni F."/>
            <person name="Ventura M."/>
        </authorList>
    </citation>
    <scope>NUCLEOTIDE SEQUENCE [LARGE SCALE GENOMIC DNA]</scope>
    <source>
        <strain evidence="9 10">LMG 31471</strain>
    </source>
</reference>
<keyword evidence="6 7" id="KW-0472">Membrane</keyword>
<dbReference type="PROSITE" id="PS01311">
    <property type="entry name" value="LGT"/>
    <property type="match status" value="1"/>
</dbReference>
<comment type="catalytic activity">
    <reaction evidence="7">
        <text>L-cysteinyl-[prolipoprotein] + a 1,2-diacyl-sn-glycero-3-phospho-(1'-sn-glycerol) = an S-1,2-diacyl-sn-glyceryl-L-cysteinyl-[prolipoprotein] + sn-glycerol 1-phosphate + H(+)</text>
        <dbReference type="Rhea" id="RHEA:56712"/>
        <dbReference type="Rhea" id="RHEA-COMP:14679"/>
        <dbReference type="Rhea" id="RHEA-COMP:14680"/>
        <dbReference type="ChEBI" id="CHEBI:15378"/>
        <dbReference type="ChEBI" id="CHEBI:29950"/>
        <dbReference type="ChEBI" id="CHEBI:57685"/>
        <dbReference type="ChEBI" id="CHEBI:64716"/>
        <dbReference type="ChEBI" id="CHEBI:140658"/>
        <dbReference type="EC" id="2.5.1.145"/>
    </reaction>
</comment>
<accession>A0A6I1GGP6</accession>
<dbReference type="EC" id="2.5.1.145" evidence="7"/>
<gene>
    <name evidence="7" type="primary">lgt</name>
    <name evidence="9" type="ORF">F7D09_0681</name>
</gene>
<dbReference type="UniPathway" id="UPA00664"/>
<name>A0A6I1GGP6_9BIFI</name>
<dbReference type="GO" id="GO:0005886">
    <property type="term" value="C:plasma membrane"/>
    <property type="evidence" value="ECO:0007669"/>
    <property type="project" value="UniProtKB-SubCell"/>
</dbReference>
<evidence type="ECO:0000256" key="2">
    <source>
        <dbReference type="ARBA" id="ARBA00022475"/>
    </source>
</evidence>
<dbReference type="Proteomes" id="UP000441772">
    <property type="component" value="Unassembled WGS sequence"/>
</dbReference>
<keyword evidence="10" id="KW-1185">Reference proteome</keyword>
<feature type="compositionally biased region" description="Low complexity" evidence="8">
    <location>
        <begin position="314"/>
        <end position="324"/>
    </location>
</feature>
<feature type="transmembrane region" description="Helical" evidence="7">
    <location>
        <begin position="191"/>
        <end position="210"/>
    </location>
</feature>
<evidence type="ECO:0000313" key="10">
    <source>
        <dbReference type="Proteomes" id="UP000441772"/>
    </source>
</evidence>
<keyword evidence="4 7" id="KW-0812">Transmembrane</keyword>
<protein>
    <recommendedName>
        <fullName evidence="7">Phosphatidylglycerol--prolipoprotein diacylglyceryl transferase</fullName>
        <ecNumber evidence="7">2.5.1.145</ecNumber>
    </recommendedName>
</protein>
<feature type="transmembrane region" description="Helical" evidence="7">
    <location>
        <begin position="20"/>
        <end position="41"/>
    </location>
</feature>
<feature type="transmembrane region" description="Helical" evidence="7">
    <location>
        <begin position="122"/>
        <end position="140"/>
    </location>
</feature>
<feature type="transmembrane region" description="Helical" evidence="7">
    <location>
        <begin position="255"/>
        <end position="274"/>
    </location>
</feature>
<dbReference type="Pfam" id="PF01790">
    <property type="entry name" value="LGT"/>
    <property type="match status" value="1"/>
</dbReference>
<keyword evidence="3 7" id="KW-0808">Transferase</keyword>
<dbReference type="AlphaFoldDB" id="A0A6I1GGP6"/>
<dbReference type="GO" id="GO:0008961">
    <property type="term" value="F:phosphatidylglycerol-prolipoprotein diacylglyceryl transferase activity"/>
    <property type="evidence" value="ECO:0007669"/>
    <property type="project" value="UniProtKB-UniRule"/>
</dbReference>
<dbReference type="NCBIfam" id="TIGR00544">
    <property type="entry name" value="lgt"/>
    <property type="match status" value="1"/>
</dbReference>
<dbReference type="PANTHER" id="PTHR30589">
    <property type="entry name" value="PROLIPOPROTEIN DIACYLGLYCERYL TRANSFERASE"/>
    <property type="match status" value="1"/>
</dbReference>
<evidence type="ECO:0000256" key="8">
    <source>
        <dbReference type="SAM" id="MobiDB-lite"/>
    </source>
</evidence>
<comment type="caution">
    <text evidence="9">The sequence shown here is derived from an EMBL/GenBank/DDBJ whole genome shotgun (WGS) entry which is preliminary data.</text>
</comment>
<evidence type="ECO:0000256" key="4">
    <source>
        <dbReference type="ARBA" id="ARBA00022692"/>
    </source>
</evidence>
<feature type="binding site" evidence="7">
    <location>
        <position position="141"/>
    </location>
    <ligand>
        <name>a 1,2-diacyl-sn-glycero-3-phospho-(1'-sn-glycerol)</name>
        <dbReference type="ChEBI" id="CHEBI:64716"/>
    </ligand>
</feature>
<comment type="function">
    <text evidence="7">Catalyzes the transfer of the diacylglyceryl group from phosphatidylglycerol to the sulfhydryl group of the N-terminal cysteine of a prolipoprotein, the first step in the formation of mature lipoproteins.</text>
</comment>
<feature type="transmembrane region" description="Helical" evidence="7">
    <location>
        <begin position="91"/>
        <end position="115"/>
    </location>
</feature>
<keyword evidence="2 7" id="KW-1003">Cell membrane</keyword>